<evidence type="ECO:0000313" key="3">
    <source>
        <dbReference type="Proteomes" id="UP000887013"/>
    </source>
</evidence>
<reference evidence="2" key="1">
    <citation type="submission" date="2020-08" db="EMBL/GenBank/DDBJ databases">
        <title>Multicomponent nature underlies the extraordinary mechanical properties of spider dragline silk.</title>
        <authorList>
            <person name="Kono N."/>
            <person name="Nakamura H."/>
            <person name="Mori M."/>
            <person name="Yoshida Y."/>
            <person name="Ohtoshi R."/>
            <person name="Malay A.D."/>
            <person name="Moran D.A.P."/>
            <person name="Tomita M."/>
            <person name="Numata K."/>
            <person name="Arakawa K."/>
        </authorList>
    </citation>
    <scope>NUCLEOTIDE SEQUENCE</scope>
</reference>
<feature type="compositionally biased region" description="Basic residues" evidence="1">
    <location>
        <begin position="66"/>
        <end position="78"/>
    </location>
</feature>
<dbReference type="EMBL" id="BMAW01038250">
    <property type="protein sequence ID" value="GFU51440.1"/>
    <property type="molecule type" value="Genomic_DNA"/>
</dbReference>
<keyword evidence="3" id="KW-1185">Reference proteome</keyword>
<protein>
    <submittedName>
        <fullName evidence="2">Uncharacterized protein</fullName>
    </submittedName>
</protein>
<dbReference type="Proteomes" id="UP000887013">
    <property type="component" value="Unassembled WGS sequence"/>
</dbReference>
<feature type="compositionally biased region" description="Acidic residues" evidence="1">
    <location>
        <begin position="15"/>
        <end position="26"/>
    </location>
</feature>
<gene>
    <name evidence="2" type="ORF">NPIL_500001</name>
</gene>
<feature type="region of interest" description="Disordered" evidence="1">
    <location>
        <begin position="15"/>
        <end position="94"/>
    </location>
</feature>
<dbReference type="AlphaFoldDB" id="A0A8X6R2J2"/>
<evidence type="ECO:0000256" key="1">
    <source>
        <dbReference type="SAM" id="MobiDB-lite"/>
    </source>
</evidence>
<feature type="compositionally biased region" description="Basic and acidic residues" evidence="1">
    <location>
        <begin position="33"/>
        <end position="53"/>
    </location>
</feature>
<comment type="caution">
    <text evidence="2">The sequence shown here is derived from an EMBL/GenBank/DDBJ whole genome shotgun (WGS) entry which is preliminary data.</text>
</comment>
<sequence>MLRFRIGANTSYEIGEQEDCEAEQVETEGSKGIAREESSKEKQWGGKRMRSEGSIESSNNQEKQHQSIRRLPVRRNWQKRSAPFSLADNTEVKR</sequence>
<organism evidence="2 3">
    <name type="scientific">Nephila pilipes</name>
    <name type="common">Giant wood spider</name>
    <name type="synonym">Nephila maculata</name>
    <dbReference type="NCBI Taxonomy" id="299642"/>
    <lineage>
        <taxon>Eukaryota</taxon>
        <taxon>Metazoa</taxon>
        <taxon>Ecdysozoa</taxon>
        <taxon>Arthropoda</taxon>
        <taxon>Chelicerata</taxon>
        <taxon>Arachnida</taxon>
        <taxon>Araneae</taxon>
        <taxon>Araneomorphae</taxon>
        <taxon>Entelegynae</taxon>
        <taxon>Araneoidea</taxon>
        <taxon>Nephilidae</taxon>
        <taxon>Nephila</taxon>
    </lineage>
</organism>
<evidence type="ECO:0000313" key="2">
    <source>
        <dbReference type="EMBL" id="GFU51440.1"/>
    </source>
</evidence>
<name>A0A8X6R2J2_NEPPI</name>
<accession>A0A8X6R2J2</accession>
<proteinExistence type="predicted"/>